<reference evidence="2" key="1">
    <citation type="submission" date="2020-02" db="EMBL/GenBank/DDBJ databases">
        <authorList>
            <person name="Meier V. D."/>
        </authorList>
    </citation>
    <scope>NUCLEOTIDE SEQUENCE</scope>
    <source>
        <strain evidence="2">AVDCRST_MAG69</strain>
    </source>
</reference>
<protein>
    <submittedName>
        <fullName evidence="2">Hypothetical NagD-like phosphatase, Actinobacterial subfamily</fullName>
    </submittedName>
</protein>
<feature type="compositionally biased region" description="Basic and acidic residues" evidence="1">
    <location>
        <begin position="147"/>
        <end position="190"/>
    </location>
</feature>
<feature type="compositionally biased region" description="Basic residues" evidence="1">
    <location>
        <begin position="208"/>
        <end position="218"/>
    </location>
</feature>
<organism evidence="2">
    <name type="scientific">uncultured Solirubrobacteraceae bacterium</name>
    <dbReference type="NCBI Taxonomy" id="1162706"/>
    <lineage>
        <taxon>Bacteria</taxon>
        <taxon>Bacillati</taxon>
        <taxon>Actinomycetota</taxon>
        <taxon>Thermoleophilia</taxon>
        <taxon>Solirubrobacterales</taxon>
        <taxon>Solirubrobacteraceae</taxon>
        <taxon>environmental samples</taxon>
    </lineage>
</organism>
<evidence type="ECO:0000256" key="1">
    <source>
        <dbReference type="SAM" id="MobiDB-lite"/>
    </source>
</evidence>
<feature type="non-terminal residue" evidence="2">
    <location>
        <position position="257"/>
    </location>
</feature>
<gene>
    <name evidence="2" type="ORF">AVDCRST_MAG69-617</name>
</gene>
<feature type="non-terminal residue" evidence="2">
    <location>
        <position position="1"/>
    </location>
</feature>
<feature type="compositionally biased region" description="Basic and acidic residues" evidence="1">
    <location>
        <begin position="106"/>
        <end position="139"/>
    </location>
</feature>
<feature type="compositionally biased region" description="Basic residues" evidence="1">
    <location>
        <begin position="49"/>
        <end position="64"/>
    </location>
</feature>
<dbReference type="EMBL" id="CADCVP010000084">
    <property type="protein sequence ID" value="CAA9478438.1"/>
    <property type="molecule type" value="Genomic_DNA"/>
</dbReference>
<feature type="region of interest" description="Disordered" evidence="1">
    <location>
        <begin position="1"/>
        <end position="257"/>
    </location>
</feature>
<proteinExistence type="predicted"/>
<dbReference type="AlphaFoldDB" id="A0A6J4RYD4"/>
<name>A0A6J4RYD4_9ACTN</name>
<feature type="compositionally biased region" description="Basic and acidic residues" evidence="1">
    <location>
        <begin position="1"/>
        <end position="12"/>
    </location>
</feature>
<accession>A0A6J4RYD4</accession>
<feature type="compositionally biased region" description="Basic residues" evidence="1">
    <location>
        <begin position="75"/>
        <end position="94"/>
    </location>
</feature>
<sequence length="257" mass="29202">APRERSLADGHGWRARTGVAGDSRCRGLPACAERAAASVPGPHQQLHLHPPRPRRAPGRGRAPRSRGGDLDLGARHRAVPRGPAPRRLRLRRRRDRADLGPARRGLHPDRARSGLRGARRDPDVLVRADHPRHPPDRRRGALHRHQSRSDRARSRRAAAGDRLGRGAHQPRDRGGSLLRRQAESADDALRPQRAGRPFGDDGDDRRPDGHRHRRRSRSRARDHPRADRRHLLRRDRALPVPAVTDRRLDRRPHRRDL</sequence>
<evidence type="ECO:0000313" key="2">
    <source>
        <dbReference type="EMBL" id="CAA9478438.1"/>
    </source>
</evidence>